<proteinExistence type="predicted"/>
<reference evidence="2" key="1">
    <citation type="submission" date="2023-10" db="EMBL/GenBank/DDBJ databases">
        <authorList>
            <person name="Chen Y."/>
            <person name="Shah S."/>
            <person name="Dougan E. K."/>
            <person name="Thang M."/>
            <person name="Chan C."/>
        </authorList>
    </citation>
    <scope>NUCLEOTIDE SEQUENCE [LARGE SCALE GENOMIC DNA]</scope>
</reference>
<sequence>MATTCPGAALGSLHCRRPRPPAGADRVGALAQDTLRLLELAISDLRGGEARAAGPAPPRLAAEPTRPAPSRRSPASKPSGARRQPRGPPPAAAAASAAAAARGARLRARGPRLPPAARPRAGLRAARPRPARPRLGAAGPRGAARPGAPTRRREDAPAVRQRRALLGGGLHVLRGRRVRLLVGADHGQRAQVAAAPAVGDGGRLRGGVSFGAPVIIDT</sequence>
<feature type="region of interest" description="Disordered" evidence="1">
    <location>
        <begin position="49"/>
        <end position="159"/>
    </location>
</feature>
<feature type="compositionally biased region" description="Low complexity" evidence="1">
    <location>
        <begin position="50"/>
        <end position="82"/>
    </location>
</feature>
<organism evidence="2 3">
    <name type="scientific">Prorocentrum cordatum</name>
    <dbReference type="NCBI Taxonomy" id="2364126"/>
    <lineage>
        <taxon>Eukaryota</taxon>
        <taxon>Sar</taxon>
        <taxon>Alveolata</taxon>
        <taxon>Dinophyceae</taxon>
        <taxon>Prorocentrales</taxon>
        <taxon>Prorocentraceae</taxon>
        <taxon>Prorocentrum</taxon>
    </lineage>
</organism>
<evidence type="ECO:0000256" key="1">
    <source>
        <dbReference type="SAM" id="MobiDB-lite"/>
    </source>
</evidence>
<keyword evidence="3" id="KW-1185">Reference proteome</keyword>
<comment type="caution">
    <text evidence="2">The sequence shown here is derived from an EMBL/GenBank/DDBJ whole genome shotgun (WGS) entry which is preliminary data.</text>
</comment>
<evidence type="ECO:0000313" key="2">
    <source>
        <dbReference type="EMBL" id="CAK0813604.1"/>
    </source>
</evidence>
<evidence type="ECO:0000313" key="3">
    <source>
        <dbReference type="Proteomes" id="UP001189429"/>
    </source>
</evidence>
<feature type="region of interest" description="Disordered" evidence="1">
    <location>
        <begin position="1"/>
        <end position="25"/>
    </location>
</feature>
<dbReference type="EMBL" id="CAUYUJ010005424">
    <property type="protein sequence ID" value="CAK0813604.1"/>
    <property type="molecule type" value="Genomic_DNA"/>
</dbReference>
<feature type="compositionally biased region" description="Low complexity" evidence="1">
    <location>
        <begin position="92"/>
        <end position="103"/>
    </location>
</feature>
<dbReference type="Proteomes" id="UP001189429">
    <property type="component" value="Unassembled WGS sequence"/>
</dbReference>
<gene>
    <name evidence="2" type="ORF">PCOR1329_LOCUS17470</name>
</gene>
<protein>
    <submittedName>
        <fullName evidence="2">Uncharacterized protein</fullName>
    </submittedName>
</protein>
<accession>A0ABN9R5F2</accession>
<name>A0ABN9R5F2_9DINO</name>
<feature type="compositionally biased region" description="Low complexity" evidence="1">
    <location>
        <begin position="133"/>
        <end position="149"/>
    </location>
</feature>